<protein>
    <recommendedName>
        <fullName evidence="2">N-acetyltransferase domain-containing protein</fullName>
    </recommendedName>
</protein>
<dbReference type="AlphaFoldDB" id="A0A8J2I3L4"/>
<feature type="region of interest" description="Disordered" evidence="1">
    <location>
        <begin position="1"/>
        <end position="25"/>
    </location>
</feature>
<feature type="domain" description="N-acetyltransferase" evidence="2">
    <location>
        <begin position="31"/>
        <end position="136"/>
    </location>
</feature>
<evidence type="ECO:0000313" key="4">
    <source>
        <dbReference type="Proteomes" id="UP000676310"/>
    </source>
</evidence>
<proteinExistence type="predicted"/>
<sequence length="136" mass="15554">MYNSASTIDTPVKVKTAQPVSQEPPQFTSERLLMRPLLNSDFYAWHKLWQEEDNIANAGLEAMVHDNFARIWFNQTRKECAKVGILRCTNGAGTFIGDGGMYQFLNQWPEVVYLVEKKYPGEGFSTKSLKALMDVW</sequence>
<dbReference type="OrthoDB" id="4072826at2759"/>
<accession>A0A8J2I3L4</accession>
<organism evidence="3 4">
    <name type="scientific">Alternaria atra</name>
    <dbReference type="NCBI Taxonomy" id="119953"/>
    <lineage>
        <taxon>Eukaryota</taxon>
        <taxon>Fungi</taxon>
        <taxon>Dikarya</taxon>
        <taxon>Ascomycota</taxon>
        <taxon>Pezizomycotina</taxon>
        <taxon>Dothideomycetes</taxon>
        <taxon>Pleosporomycetidae</taxon>
        <taxon>Pleosporales</taxon>
        <taxon>Pleosporineae</taxon>
        <taxon>Pleosporaceae</taxon>
        <taxon>Alternaria</taxon>
        <taxon>Alternaria sect. Ulocladioides</taxon>
    </lineage>
</organism>
<keyword evidence="4" id="KW-1185">Reference proteome</keyword>
<dbReference type="Pfam" id="PF13302">
    <property type="entry name" value="Acetyltransf_3"/>
    <property type="match status" value="1"/>
</dbReference>
<reference evidence="3" key="1">
    <citation type="submission" date="2021-05" db="EMBL/GenBank/DDBJ databases">
        <authorList>
            <person name="Stam R."/>
        </authorList>
    </citation>
    <scope>NUCLEOTIDE SEQUENCE</scope>
    <source>
        <strain evidence="3">CS162</strain>
    </source>
</reference>
<evidence type="ECO:0000256" key="1">
    <source>
        <dbReference type="SAM" id="MobiDB-lite"/>
    </source>
</evidence>
<gene>
    <name evidence="3" type="ORF">ALTATR162_LOCUS6936</name>
</gene>
<dbReference type="GO" id="GO:0016747">
    <property type="term" value="F:acyltransferase activity, transferring groups other than amino-acyl groups"/>
    <property type="evidence" value="ECO:0007669"/>
    <property type="project" value="InterPro"/>
</dbReference>
<dbReference type="Gene3D" id="3.40.630.30">
    <property type="match status" value="1"/>
</dbReference>
<evidence type="ECO:0000313" key="3">
    <source>
        <dbReference type="EMBL" id="CAG5166514.1"/>
    </source>
</evidence>
<dbReference type="InterPro" id="IPR016181">
    <property type="entry name" value="Acyl_CoA_acyltransferase"/>
</dbReference>
<dbReference type="SUPFAM" id="SSF55729">
    <property type="entry name" value="Acyl-CoA N-acyltransferases (Nat)"/>
    <property type="match status" value="1"/>
</dbReference>
<dbReference type="InterPro" id="IPR000182">
    <property type="entry name" value="GNAT_dom"/>
</dbReference>
<name>A0A8J2I3L4_9PLEO</name>
<comment type="caution">
    <text evidence="3">The sequence shown here is derived from an EMBL/GenBank/DDBJ whole genome shotgun (WGS) entry which is preliminary data.</text>
</comment>
<dbReference type="EMBL" id="CAJRGZ010000019">
    <property type="protein sequence ID" value="CAG5166514.1"/>
    <property type="molecule type" value="Genomic_DNA"/>
</dbReference>
<dbReference type="Proteomes" id="UP000676310">
    <property type="component" value="Unassembled WGS sequence"/>
</dbReference>
<dbReference type="RefSeq" id="XP_043170497.1">
    <property type="nucleotide sequence ID" value="XM_043314562.1"/>
</dbReference>
<dbReference type="GeneID" id="67018880"/>
<evidence type="ECO:0000259" key="2">
    <source>
        <dbReference type="Pfam" id="PF13302"/>
    </source>
</evidence>